<dbReference type="Gene3D" id="3.40.50.720">
    <property type="entry name" value="NAD(P)-binding Rossmann-like Domain"/>
    <property type="match status" value="1"/>
</dbReference>
<dbReference type="SUPFAM" id="SSF51735">
    <property type="entry name" value="NAD(P)-binding Rossmann-fold domains"/>
    <property type="match status" value="1"/>
</dbReference>
<gene>
    <name evidence="2" type="ORF">F0P93_30685</name>
</gene>
<evidence type="ECO:0000313" key="3">
    <source>
        <dbReference type="Proteomes" id="UP000326344"/>
    </source>
</evidence>
<organism evidence="2 3">
    <name type="scientific">Larkinella humicola</name>
    <dbReference type="NCBI Taxonomy" id="2607654"/>
    <lineage>
        <taxon>Bacteria</taxon>
        <taxon>Pseudomonadati</taxon>
        <taxon>Bacteroidota</taxon>
        <taxon>Cytophagia</taxon>
        <taxon>Cytophagales</taxon>
        <taxon>Spirosomataceae</taxon>
        <taxon>Larkinella</taxon>
    </lineage>
</organism>
<dbReference type="GO" id="GO:0004074">
    <property type="term" value="F:biliverdin reductase [NAD(P)H] activity"/>
    <property type="evidence" value="ECO:0007669"/>
    <property type="project" value="TreeGrafter"/>
</dbReference>
<feature type="domain" description="NAD(P)-binding" evidence="1">
    <location>
        <begin position="7"/>
        <end position="136"/>
    </location>
</feature>
<dbReference type="Pfam" id="PF13460">
    <property type="entry name" value="NAD_binding_10"/>
    <property type="match status" value="1"/>
</dbReference>
<sequence length="152" mass="16151">MHIFLLGATGQTGHLVLANLLKTGHQVTALARNPTKIQVLDSPLLHRLAGDVMQPASYQQALNGTDAVISVLGNGSSNKPTTLYSAGGQALLQTMRQAGPKKLITISSGGVQEDDPDNNNEDKVKKYVKAYQSDEVVKAAEEIFKGGAIKGW</sequence>
<dbReference type="GO" id="GO:0042602">
    <property type="term" value="F:riboflavin reductase (NADPH) activity"/>
    <property type="evidence" value="ECO:0007669"/>
    <property type="project" value="TreeGrafter"/>
</dbReference>
<evidence type="ECO:0000313" key="2">
    <source>
        <dbReference type="EMBL" id="KAA9341056.1"/>
    </source>
</evidence>
<name>A0A5N1J3F4_9BACT</name>
<dbReference type="PANTHER" id="PTHR43355:SF2">
    <property type="entry name" value="FLAVIN REDUCTASE (NADPH)"/>
    <property type="match status" value="1"/>
</dbReference>
<dbReference type="AlphaFoldDB" id="A0A5N1J3F4"/>
<evidence type="ECO:0000259" key="1">
    <source>
        <dbReference type="Pfam" id="PF13460"/>
    </source>
</evidence>
<dbReference type="InterPro" id="IPR051606">
    <property type="entry name" value="Polyketide_Oxido-like"/>
</dbReference>
<dbReference type="InterPro" id="IPR016040">
    <property type="entry name" value="NAD(P)-bd_dom"/>
</dbReference>
<proteinExistence type="predicted"/>
<dbReference type="Proteomes" id="UP000326344">
    <property type="component" value="Unassembled WGS sequence"/>
</dbReference>
<dbReference type="PANTHER" id="PTHR43355">
    <property type="entry name" value="FLAVIN REDUCTASE (NADPH)"/>
    <property type="match status" value="1"/>
</dbReference>
<dbReference type="InterPro" id="IPR036291">
    <property type="entry name" value="NAD(P)-bd_dom_sf"/>
</dbReference>
<comment type="caution">
    <text evidence="2">The sequence shown here is derived from an EMBL/GenBank/DDBJ whole genome shotgun (WGS) entry which is preliminary data.</text>
</comment>
<dbReference type="EMBL" id="VTWS01000014">
    <property type="protein sequence ID" value="KAA9341056.1"/>
    <property type="molecule type" value="Genomic_DNA"/>
</dbReference>
<keyword evidence="3" id="KW-1185">Reference proteome</keyword>
<reference evidence="2 3" key="1">
    <citation type="submission" date="2019-09" db="EMBL/GenBank/DDBJ databases">
        <title>Genome Sequence of Larkinella sp MA1.</title>
        <authorList>
            <person name="Srinivasan S."/>
        </authorList>
    </citation>
    <scope>NUCLEOTIDE SEQUENCE [LARGE SCALE GENOMIC DNA]</scope>
    <source>
        <strain evidence="2 3">MA1</strain>
    </source>
</reference>
<protein>
    <submittedName>
        <fullName evidence="2">NAD(P)H-binding protein</fullName>
    </submittedName>
</protein>
<accession>A0A5N1J3F4</accession>
<dbReference type="RefSeq" id="WP_150881622.1">
    <property type="nucleotide sequence ID" value="NZ_VTWS01000014.1"/>
</dbReference>